<dbReference type="Proteomes" id="UP000515703">
    <property type="component" value="Chromosome"/>
</dbReference>
<evidence type="ECO:0000313" key="5">
    <source>
        <dbReference type="Proteomes" id="UP000515703"/>
    </source>
</evidence>
<accession>A0A7I8DRU1</accession>
<feature type="binding site" evidence="3">
    <location>
        <position position="207"/>
    </location>
    <ligand>
        <name>Zn(2+)</name>
        <dbReference type="ChEBI" id="CHEBI:29105"/>
        <label>1</label>
        <note>catalytic</note>
    </ligand>
</feature>
<dbReference type="SUPFAM" id="SSF51569">
    <property type="entry name" value="Aldolase"/>
    <property type="match status" value="1"/>
</dbReference>
<gene>
    <name evidence="4" type="ORF">bsdcttw_40330</name>
</gene>
<organism evidence="4 5">
    <name type="scientific">Anaerocolumna chitinilytica</name>
    <dbReference type="NCBI Taxonomy" id="1727145"/>
    <lineage>
        <taxon>Bacteria</taxon>
        <taxon>Bacillati</taxon>
        <taxon>Bacillota</taxon>
        <taxon>Clostridia</taxon>
        <taxon>Lachnospirales</taxon>
        <taxon>Lachnospiraceae</taxon>
        <taxon>Anaerocolumna</taxon>
    </lineage>
</organism>
<feature type="binding site" evidence="3">
    <location>
        <position position="134"/>
    </location>
    <ligand>
        <name>Zn(2+)</name>
        <dbReference type="ChEBI" id="CHEBI:29105"/>
        <label>2</label>
    </ligand>
</feature>
<evidence type="ECO:0000256" key="3">
    <source>
        <dbReference type="PIRSR" id="PIRSR001359-3"/>
    </source>
</evidence>
<dbReference type="GO" id="GO:0009025">
    <property type="term" value="F:tagatose-bisphosphate aldolase activity"/>
    <property type="evidence" value="ECO:0007669"/>
    <property type="project" value="TreeGrafter"/>
</dbReference>
<dbReference type="PANTHER" id="PTHR30304">
    <property type="entry name" value="D-TAGATOSE-1,6-BISPHOSPHATE ALDOLASE"/>
    <property type="match status" value="1"/>
</dbReference>
<evidence type="ECO:0000256" key="2">
    <source>
        <dbReference type="PIRSR" id="PIRSR001359-2"/>
    </source>
</evidence>
<feature type="binding site" evidence="3">
    <location>
        <position position="83"/>
    </location>
    <ligand>
        <name>Zn(2+)</name>
        <dbReference type="ChEBI" id="CHEBI:29105"/>
        <label>1</label>
        <note>catalytic</note>
    </ligand>
</feature>
<reference evidence="4 5" key="1">
    <citation type="submission" date="2020-08" db="EMBL/GenBank/DDBJ databases">
        <title>Draft genome sequencing of an Anaerocolumna strain isolated from anoxic soil subjected to BSD treatment.</title>
        <authorList>
            <person name="Uek A."/>
            <person name="Tonouchi A."/>
        </authorList>
    </citation>
    <scope>NUCLEOTIDE SEQUENCE [LARGE SCALE GENOMIC DNA]</scope>
    <source>
        <strain evidence="4 5">CTTW</strain>
    </source>
</reference>
<name>A0A7I8DRU1_9FIRM</name>
<feature type="active site" description="Proton donor" evidence="1">
    <location>
        <position position="82"/>
    </location>
</feature>
<dbReference type="PANTHER" id="PTHR30304:SF0">
    <property type="entry name" value="D-TAGATOSE-1,6-BISPHOSPHATE ALDOLASE SUBUNIT GATY-RELATED"/>
    <property type="match status" value="1"/>
</dbReference>
<dbReference type="InterPro" id="IPR013785">
    <property type="entry name" value="Aldolase_TIM"/>
</dbReference>
<reference evidence="4 5" key="2">
    <citation type="submission" date="2020-08" db="EMBL/GenBank/DDBJ databases">
        <authorList>
            <person name="Ueki A."/>
            <person name="Tonouchi A."/>
        </authorList>
    </citation>
    <scope>NUCLEOTIDE SEQUENCE [LARGE SCALE GENOMIC DNA]</scope>
    <source>
        <strain evidence="4 5">CTTW</strain>
    </source>
</reference>
<feature type="binding site" evidence="2">
    <location>
        <begin position="208"/>
        <end position="210"/>
    </location>
    <ligand>
        <name>dihydroxyacetone phosphate</name>
        <dbReference type="ChEBI" id="CHEBI:57642"/>
    </ligand>
</feature>
<dbReference type="GO" id="GO:0005829">
    <property type="term" value="C:cytosol"/>
    <property type="evidence" value="ECO:0007669"/>
    <property type="project" value="TreeGrafter"/>
</dbReference>
<dbReference type="Pfam" id="PF01116">
    <property type="entry name" value="F_bP_aldolase"/>
    <property type="match status" value="1"/>
</dbReference>
<dbReference type="KEGG" id="acht:bsdcttw_40330"/>
<dbReference type="GO" id="GO:0008270">
    <property type="term" value="F:zinc ion binding"/>
    <property type="evidence" value="ECO:0007669"/>
    <property type="project" value="InterPro"/>
</dbReference>
<keyword evidence="3" id="KW-0479">Metal-binding</keyword>
<dbReference type="PIRSF" id="PIRSF001359">
    <property type="entry name" value="F_bP_aldolase_II"/>
    <property type="match status" value="1"/>
</dbReference>
<feature type="binding site" evidence="2">
    <location>
        <begin position="229"/>
        <end position="232"/>
    </location>
    <ligand>
        <name>dihydroxyacetone phosphate</name>
        <dbReference type="ChEBI" id="CHEBI:57642"/>
    </ligand>
</feature>
<feature type="binding site" evidence="3">
    <location>
        <position position="104"/>
    </location>
    <ligand>
        <name>Zn(2+)</name>
        <dbReference type="ChEBI" id="CHEBI:29105"/>
        <label>2</label>
    </ligand>
</feature>
<dbReference type="InterPro" id="IPR000771">
    <property type="entry name" value="FBA_II"/>
</dbReference>
<keyword evidence="3" id="KW-0862">Zinc</keyword>
<dbReference type="CDD" id="cd00947">
    <property type="entry name" value="TBP_aldolase_IIB"/>
    <property type="match status" value="1"/>
</dbReference>
<dbReference type="EMBL" id="AP023368">
    <property type="protein sequence ID" value="BCK00993.1"/>
    <property type="molecule type" value="Genomic_DNA"/>
</dbReference>
<protein>
    <submittedName>
        <fullName evidence="4">Fructose-bisphosphate aldolase</fullName>
    </submittedName>
</protein>
<keyword evidence="5" id="KW-1185">Reference proteome</keyword>
<evidence type="ECO:0000313" key="4">
    <source>
        <dbReference type="EMBL" id="BCK00993.1"/>
    </source>
</evidence>
<dbReference type="GO" id="GO:0005975">
    <property type="term" value="P:carbohydrate metabolic process"/>
    <property type="evidence" value="ECO:0007669"/>
    <property type="project" value="InterPro"/>
</dbReference>
<dbReference type="RefSeq" id="WP_185256608.1">
    <property type="nucleotide sequence ID" value="NZ_AP023368.1"/>
</dbReference>
<feature type="binding site" evidence="2">
    <location>
        <position position="180"/>
    </location>
    <ligand>
        <name>dihydroxyacetone phosphate</name>
        <dbReference type="ChEBI" id="CHEBI:57642"/>
    </ligand>
</feature>
<sequence length="284" mass="31549">MSSIRVRELLEHATKHKYGVPAINVFHYESVKWAIEAAESEKLPIIIQVYPGFRDHIDLKYIADFAKDMAAKAAVPVAVHLDHSNTFEVAVAGIRDGFPSIMLDGSSLPFEENVRLTSDVIRVAKVFDIDVEAELGHVGSGSKLEDIVDSSNYTSVRQAVEFVERTGCDSLAVAVGNAHGVYIKEPKLDFERMNEIRCSLSIPLVLHGCSDIPNDQIQKSVNLGFSKFNIATEYDRAIYQAICSNVNPEENRGSFFRLQSMASEEIKAFVVGKLRLLNPNNYSL</sequence>
<proteinExistence type="predicted"/>
<evidence type="ECO:0000256" key="1">
    <source>
        <dbReference type="PIRSR" id="PIRSR001359-1"/>
    </source>
</evidence>
<dbReference type="Gene3D" id="3.20.20.70">
    <property type="entry name" value="Aldolase class I"/>
    <property type="match status" value="1"/>
</dbReference>
<feature type="binding site" evidence="3">
    <location>
        <position position="179"/>
    </location>
    <ligand>
        <name>Zn(2+)</name>
        <dbReference type="ChEBI" id="CHEBI:29105"/>
        <label>1</label>
        <note>catalytic</note>
    </ligand>
</feature>
<dbReference type="NCBIfam" id="TIGR00167">
    <property type="entry name" value="cbbA"/>
    <property type="match status" value="1"/>
</dbReference>
<dbReference type="InterPro" id="IPR050246">
    <property type="entry name" value="Class_II_FBP_aldolase"/>
</dbReference>
<comment type="cofactor">
    <cofactor evidence="3">
        <name>Zn(2+)</name>
        <dbReference type="ChEBI" id="CHEBI:29105"/>
    </cofactor>
    <text evidence="3">Binds 2 Zn(2+) ions per subunit. One is catalytic and the other provides a structural contribution.</text>
</comment>
<dbReference type="AlphaFoldDB" id="A0A7I8DRU1"/>